<evidence type="ECO:0000313" key="2">
    <source>
        <dbReference type="Proteomes" id="UP000790709"/>
    </source>
</evidence>
<sequence length="343" mass="37328">MDVDWCLSCERRIDDFSRASSPYCSPECFSYAQPVASSSAIQLNRIRQWAQGIPANEPAGAPSHPFASQPISTPNRSPSPSTHATAPHTPKLITRTSATIPLPTLCVSSPASAHVPRTPSPRLSPAVSRAYTNETATASVASTSLTSLLSEPLIATPDDCPQQVGFGITALVKAWVHHSSKCAKGCTKEDHHGDAPLPAIDESKYFPPQPSKTKQFKHSAPSPSPSPPPVRRKITPKKSTHPYDHTNVTPTHTPTPVVFPSCRAADLEDWDDEEDEEDHFFSPQRVSKYEQAYIEESQWRRPVSPSPSRSSTSSTGSSVLVMKAREHQWDAARGRRGGQAIRA</sequence>
<reference evidence="1" key="1">
    <citation type="journal article" date="2021" name="New Phytol.">
        <title>Evolutionary innovations through gain and loss of genes in the ectomycorrhizal Boletales.</title>
        <authorList>
            <person name="Wu G."/>
            <person name="Miyauchi S."/>
            <person name="Morin E."/>
            <person name="Kuo A."/>
            <person name="Drula E."/>
            <person name="Varga T."/>
            <person name="Kohler A."/>
            <person name="Feng B."/>
            <person name="Cao Y."/>
            <person name="Lipzen A."/>
            <person name="Daum C."/>
            <person name="Hundley H."/>
            <person name="Pangilinan J."/>
            <person name="Johnson J."/>
            <person name="Barry K."/>
            <person name="LaButti K."/>
            <person name="Ng V."/>
            <person name="Ahrendt S."/>
            <person name="Min B."/>
            <person name="Choi I.G."/>
            <person name="Park H."/>
            <person name="Plett J.M."/>
            <person name="Magnuson J."/>
            <person name="Spatafora J.W."/>
            <person name="Nagy L.G."/>
            <person name="Henrissat B."/>
            <person name="Grigoriev I.V."/>
            <person name="Yang Z.L."/>
            <person name="Xu J."/>
            <person name="Martin F.M."/>
        </authorList>
    </citation>
    <scope>NUCLEOTIDE SEQUENCE</scope>
    <source>
        <strain evidence="1">KUC20120723A-06</strain>
    </source>
</reference>
<dbReference type="Proteomes" id="UP000790709">
    <property type="component" value="Unassembled WGS sequence"/>
</dbReference>
<proteinExistence type="predicted"/>
<comment type="caution">
    <text evidence="1">The sequence shown here is derived from an EMBL/GenBank/DDBJ whole genome shotgun (WGS) entry which is preliminary data.</text>
</comment>
<name>A0ACB8BLJ3_9AGAM</name>
<dbReference type="EMBL" id="MU266383">
    <property type="protein sequence ID" value="KAH7926392.1"/>
    <property type="molecule type" value="Genomic_DNA"/>
</dbReference>
<keyword evidence="2" id="KW-1185">Reference proteome</keyword>
<protein>
    <submittedName>
        <fullName evidence="1">Uncharacterized protein</fullName>
    </submittedName>
</protein>
<organism evidence="1 2">
    <name type="scientific">Leucogyrophana mollusca</name>
    <dbReference type="NCBI Taxonomy" id="85980"/>
    <lineage>
        <taxon>Eukaryota</taxon>
        <taxon>Fungi</taxon>
        <taxon>Dikarya</taxon>
        <taxon>Basidiomycota</taxon>
        <taxon>Agaricomycotina</taxon>
        <taxon>Agaricomycetes</taxon>
        <taxon>Agaricomycetidae</taxon>
        <taxon>Boletales</taxon>
        <taxon>Boletales incertae sedis</taxon>
        <taxon>Leucogyrophana</taxon>
    </lineage>
</organism>
<gene>
    <name evidence="1" type="ORF">BV22DRAFT_1032889</name>
</gene>
<accession>A0ACB8BLJ3</accession>
<evidence type="ECO:0000313" key="1">
    <source>
        <dbReference type="EMBL" id="KAH7926392.1"/>
    </source>
</evidence>